<organism evidence="3 4">
    <name type="scientific">Elsinoe australis</name>
    <dbReference type="NCBI Taxonomy" id="40998"/>
    <lineage>
        <taxon>Eukaryota</taxon>
        <taxon>Fungi</taxon>
        <taxon>Dikarya</taxon>
        <taxon>Ascomycota</taxon>
        <taxon>Pezizomycotina</taxon>
        <taxon>Dothideomycetes</taxon>
        <taxon>Dothideomycetidae</taxon>
        <taxon>Myriangiales</taxon>
        <taxon>Elsinoaceae</taxon>
        <taxon>Elsinoe</taxon>
    </lineage>
</organism>
<proteinExistence type="predicted"/>
<dbReference type="Proteomes" id="UP000308133">
    <property type="component" value="Unassembled WGS sequence"/>
</dbReference>
<dbReference type="AlphaFoldDB" id="A0A4U7AZZ4"/>
<feature type="transmembrane region" description="Helical" evidence="1">
    <location>
        <begin position="26"/>
        <end position="45"/>
    </location>
</feature>
<accession>A0A4U7AZZ4</accession>
<sequence length="344" mass="37610">MAARDALSSYEGISYVAQLTDTNRSGWLLVCGVITLLYPLCFLALRVWVKYRRFGVDDWMCTGSTLLSIVQHAILFASIAAGLGHAEAVVSETPYDWRSASKLFQAMQILFVLSYGLAKLTVATLVYKLFSAQMGLSKRVCEVLMGLCIVWFASALLVLFINCSPSIISSEDDVCNGEPTRWWIISVFDIVTEISIVALIAALVNRLQLTRKRKAVVILSFLPRIGLCIPAALHAANVQATGRATDVAFAHVNQALWLQTMLAWSLLTCSIPSFKAALRPFERGGGAYSTSTDRHYDEAAGNLFVGRSYKTTVSKGGKASSHRASQRIKIPASKRAAIRSSMTV</sequence>
<keyword evidence="1" id="KW-1133">Transmembrane helix</keyword>
<protein>
    <recommendedName>
        <fullName evidence="2">Rhodopsin domain-containing protein</fullName>
    </recommendedName>
</protein>
<evidence type="ECO:0000313" key="3">
    <source>
        <dbReference type="EMBL" id="TKX24009.1"/>
    </source>
</evidence>
<evidence type="ECO:0000256" key="1">
    <source>
        <dbReference type="SAM" id="Phobius"/>
    </source>
</evidence>
<gene>
    <name evidence="3" type="ORF">C1H76_3947</name>
</gene>
<evidence type="ECO:0000313" key="4">
    <source>
        <dbReference type="Proteomes" id="UP000308133"/>
    </source>
</evidence>
<feature type="domain" description="Rhodopsin" evidence="2">
    <location>
        <begin position="46"/>
        <end position="278"/>
    </location>
</feature>
<feature type="transmembrane region" description="Helical" evidence="1">
    <location>
        <begin position="142"/>
        <end position="162"/>
    </location>
</feature>
<feature type="transmembrane region" description="Helical" evidence="1">
    <location>
        <begin position="182"/>
        <end position="204"/>
    </location>
</feature>
<keyword evidence="1" id="KW-0472">Membrane</keyword>
<dbReference type="PANTHER" id="PTHR39614">
    <property type="entry name" value="INTEGRAL MEMBRANE PROTEIN"/>
    <property type="match status" value="1"/>
</dbReference>
<evidence type="ECO:0000259" key="2">
    <source>
        <dbReference type="Pfam" id="PF20684"/>
    </source>
</evidence>
<dbReference type="Pfam" id="PF20684">
    <property type="entry name" value="Fung_rhodopsin"/>
    <property type="match status" value="1"/>
</dbReference>
<dbReference type="InterPro" id="IPR049326">
    <property type="entry name" value="Rhodopsin_dom_fungi"/>
</dbReference>
<feature type="transmembrane region" description="Helical" evidence="1">
    <location>
        <begin position="66"/>
        <end position="86"/>
    </location>
</feature>
<dbReference type="PANTHER" id="PTHR39614:SF2">
    <property type="entry name" value="INTEGRAL MEMBRANE PROTEIN"/>
    <property type="match status" value="1"/>
</dbReference>
<comment type="caution">
    <text evidence="3">The sequence shown here is derived from an EMBL/GenBank/DDBJ whole genome shotgun (WGS) entry which is preliminary data.</text>
</comment>
<name>A0A4U7AZZ4_9PEZI</name>
<keyword evidence="1" id="KW-0812">Transmembrane</keyword>
<dbReference type="EMBL" id="PTQR01000050">
    <property type="protein sequence ID" value="TKX24009.1"/>
    <property type="molecule type" value="Genomic_DNA"/>
</dbReference>
<feature type="transmembrane region" description="Helical" evidence="1">
    <location>
        <begin position="106"/>
        <end position="130"/>
    </location>
</feature>
<reference evidence="3 4" key="1">
    <citation type="submission" date="2018-02" db="EMBL/GenBank/DDBJ databases">
        <title>Draft genome sequences of Elsinoe sp., causing black scab on jojoba.</title>
        <authorList>
            <person name="Stodart B."/>
            <person name="Jeffress S."/>
            <person name="Ash G."/>
            <person name="Arun Chinnappa K."/>
        </authorList>
    </citation>
    <scope>NUCLEOTIDE SEQUENCE [LARGE SCALE GENOMIC DNA]</scope>
    <source>
        <strain evidence="3 4">Hillstone_2</strain>
    </source>
</reference>